<reference evidence="3" key="1">
    <citation type="submission" date="2017-04" db="EMBL/GenBank/DDBJ databases">
        <authorList>
            <person name="Bumgarner R.E."/>
            <person name="Fredricks D.N."/>
            <person name="Srinivasan S."/>
        </authorList>
    </citation>
    <scope>NUCLEOTIDE SEQUENCE [LARGE SCALE GENOMIC DNA]</scope>
    <source>
        <strain evidence="3">KA00405</strain>
    </source>
</reference>
<accession>A0A2J8B0U3</accession>
<evidence type="ECO:0000313" key="2">
    <source>
        <dbReference type="EMBL" id="PNH18370.1"/>
    </source>
</evidence>
<keyword evidence="1" id="KW-0732">Signal</keyword>
<evidence type="ECO:0000256" key="1">
    <source>
        <dbReference type="SAM" id="SignalP"/>
    </source>
</evidence>
<dbReference type="RefSeq" id="WP_102892603.1">
    <property type="nucleotide sequence ID" value="NZ_NBZD01000003.1"/>
</dbReference>
<proteinExistence type="predicted"/>
<name>A0A2J8B0U3_9FIRM</name>
<feature type="chain" id="PRO_5038851822" evidence="1">
    <location>
        <begin position="25"/>
        <end position="430"/>
    </location>
</feature>
<protein>
    <submittedName>
        <fullName evidence="2">Uncharacterized protein</fullName>
    </submittedName>
</protein>
<gene>
    <name evidence="2" type="ORF">B7R76_05880</name>
</gene>
<dbReference type="Proteomes" id="UP000236394">
    <property type="component" value="Unassembled WGS sequence"/>
</dbReference>
<sequence>MIKVCRSCLAATLAALILTVPIVADNDPANQAADNAEPITEIQLTLKDGKKLSNYIGSTVTNPKESLAEKLDGYVGEENNRQKLGDGIINNVSFEYVDKSDNPYPDKIFWPIRKGAKGYEYVPDKDMKLKFTFQVGDNNGIKYKVDTTKSLQVSIGDQQFVISENGVKETGGVYTAYLPLHTYRQVKFISDGGLEELYLENISRQRSNASLEFDLDITAGETTFAARRKDLKFKGKDQLQLRAFYVKLPNGNSHYNNTNDLFAFLDLDEKNKENALKPLEVTLKTWNDNDPATIPPLLIGKDATIMEGEKFDPLSLIVEFREKANGDNGDKNKVKINIGDFSSDNPVEGRYKIKMEFGNVTWTSTVIVRAKQKPPVPAPQPQPKQQEKTGNAYFDLGRYLLPTCPDSKCAKIETGAKKDDVPNTAAAVNN</sequence>
<dbReference type="AlphaFoldDB" id="A0A2J8B0U3"/>
<dbReference type="EMBL" id="NBZD01000003">
    <property type="protein sequence ID" value="PNH18370.1"/>
    <property type="molecule type" value="Genomic_DNA"/>
</dbReference>
<organism evidence="2 3">
    <name type="scientific">Mageeibacillus indolicus</name>
    <dbReference type="NCBI Taxonomy" id="884684"/>
    <lineage>
        <taxon>Bacteria</taxon>
        <taxon>Bacillati</taxon>
        <taxon>Bacillota</taxon>
        <taxon>Clostridia</taxon>
        <taxon>Eubacteriales</taxon>
        <taxon>Oscillospiraceae</taxon>
        <taxon>Mageeibacillus</taxon>
    </lineage>
</organism>
<comment type="caution">
    <text evidence="2">The sequence shown here is derived from an EMBL/GenBank/DDBJ whole genome shotgun (WGS) entry which is preliminary data.</text>
</comment>
<evidence type="ECO:0000313" key="3">
    <source>
        <dbReference type="Proteomes" id="UP000236394"/>
    </source>
</evidence>
<feature type="signal peptide" evidence="1">
    <location>
        <begin position="1"/>
        <end position="24"/>
    </location>
</feature>